<evidence type="ECO:0000313" key="2">
    <source>
        <dbReference type="EMBL" id="KIO45697.1"/>
    </source>
</evidence>
<dbReference type="SUPFAM" id="SSF51206">
    <property type="entry name" value="cAMP-binding domain-like"/>
    <property type="match status" value="1"/>
</dbReference>
<name>A0A0C3NHT6_9PORP</name>
<dbReference type="Gene3D" id="2.60.120.10">
    <property type="entry name" value="Jelly Rolls"/>
    <property type="match status" value="1"/>
</dbReference>
<reference evidence="2 3" key="1">
    <citation type="submission" date="2014-07" db="EMBL/GenBank/DDBJ databases">
        <title>Porphyromonadaceae bacterium OUH 308042 = ATCC BAA-2681 = DSM 28342 draft genome.</title>
        <authorList>
            <person name="Sydenham T.V."/>
            <person name="Hasman H."/>
            <person name="Justensen U.S."/>
        </authorList>
    </citation>
    <scope>NUCLEOTIDE SEQUENCE [LARGE SCALE GENOMIC DNA]</scope>
    <source>
        <strain evidence="2 3">OUH 308042</strain>
    </source>
</reference>
<dbReference type="InterPro" id="IPR000595">
    <property type="entry name" value="cNMP-bd_dom"/>
</dbReference>
<dbReference type="EMBL" id="JPIU01000037">
    <property type="protein sequence ID" value="KIO45697.1"/>
    <property type="molecule type" value="Genomic_DNA"/>
</dbReference>
<gene>
    <name evidence="2" type="ORF">BA92_04345</name>
</gene>
<dbReference type="InterPro" id="IPR018490">
    <property type="entry name" value="cNMP-bd_dom_sf"/>
</dbReference>
<dbReference type="Pfam" id="PF00027">
    <property type="entry name" value="cNMP_binding"/>
    <property type="match status" value="1"/>
</dbReference>
<dbReference type="PROSITE" id="PS50042">
    <property type="entry name" value="CNMP_BINDING_3"/>
    <property type="match status" value="1"/>
</dbReference>
<organism evidence="2 3">
    <name type="scientific">Sanguibacteroides justesenii</name>
    <dbReference type="NCBI Taxonomy" id="1547597"/>
    <lineage>
        <taxon>Bacteria</taxon>
        <taxon>Pseudomonadati</taxon>
        <taxon>Bacteroidota</taxon>
        <taxon>Bacteroidia</taxon>
        <taxon>Bacteroidales</taxon>
        <taxon>Porphyromonadaceae</taxon>
        <taxon>Sanguibacteroides</taxon>
    </lineage>
</organism>
<keyword evidence="3" id="KW-1185">Reference proteome</keyword>
<sequence>MLEHFYKNVNGLSLPSKTILLNEGKIADTLYLIRKGCLRLFFCNEEKDVTFQFFFEGDFVASFDSLYKSQPSLFSLESIEPSEVFSVKKEHFYTLVEQIPLLRKVYEEKLIDRFHVYQRLFLSRIKSTPAQRYKELLKECPHIIQRVPQHYIASYLGITPVSLSRIRNRR</sequence>
<feature type="domain" description="Cyclic nucleotide-binding" evidence="1">
    <location>
        <begin position="1"/>
        <end position="113"/>
    </location>
</feature>
<protein>
    <submittedName>
        <fullName evidence="2">Crp/Fnr family transcriptional regulator</fullName>
    </submittedName>
</protein>
<dbReference type="CDD" id="cd00038">
    <property type="entry name" value="CAP_ED"/>
    <property type="match status" value="1"/>
</dbReference>
<dbReference type="AlphaFoldDB" id="A0A0C3NHT6"/>
<proteinExistence type="predicted"/>
<comment type="caution">
    <text evidence="2">The sequence shown here is derived from an EMBL/GenBank/DDBJ whole genome shotgun (WGS) entry which is preliminary data.</text>
</comment>
<evidence type="ECO:0000313" key="3">
    <source>
        <dbReference type="Proteomes" id="UP000031980"/>
    </source>
</evidence>
<evidence type="ECO:0000259" key="1">
    <source>
        <dbReference type="PROSITE" id="PS50042"/>
    </source>
</evidence>
<dbReference type="Proteomes" id="UP000031980">
    <property type="component" value="Unassembled WGS sequence"/>
</dbReference>
<accession>A0A0C3NHT6</accession>
<dbReference type="InterPro" id="IPR014710">
    <property type="entry name" value="RmlC-like_jellyroll"/>
</dbReference>